<evidence type="ECO:0000313" key="1">
    <source>
        <dbReference type="EMBL" id="KAL3583641.1"/>
    </source>
</evidence>
<gene>
    <name evidence="1" type="ORF">D5086_014702</name>
</gene>
<reference evidence="1 2" key="1">
    <citation type="journal article" date="2024" name="Plant Biotechnol. J.">
        <title>Genome and CRISPR/Cas9 system of a widespread forest tree (Populus alba) in the world.</title>
        <authorList>
            <person name="Liu Y.J."/>
            <person name="Jiang P.F."/>
            <person name="Han X.M."/>
            <person name="Li X.Y."/>
            <person name="Wang H.M."/>
            <person name="Wang Y.J."/>
            <person name="Wang X.X."/>
            <person name="Zeng Q.Y."/>
        </authorList>
    </citation>
    <scope>NUCLEOTIDE SEQUENCE [LARGE SCALE GENOMIC DNA]</scope>
    <source>
        <strain evidence="2">cv. PAL-ZL1</strain>
    </source>
</reference>
<dbReference type="Proteomes" id="UP000309997">
    <property type="component" value="Unassembled WGS sequence"/>
</dbReference>
<keyword evidence="2" id="KW-1185">Reference proteome</keyword>
<sequence>MGISIGCLLHDSLMLFTNCQGQVVSWFSQQLTSLIFLKTRNAVEPLSYQGSRPKHGNHGAAGFLYRKGSAHLWEPATTLTVAVADGPHLSSLGVRYCQIEDSVHGSASASCCKCAYNLRPGSIAMNCMAPTPTTLFGFDYQLVTFPGQESSRTLQIIISSFMGILLISLIEETPFVRKINHASTMLSTLMSNSINRYHYIKVRSFHVYQTTVTISRNQSCEYDLNRPNTSSFHHSKELDHF</sequence>
<protein>
    <submittedName>
        <fullName evidence="1">Uncharacterized protein</fullName>
    </submittedName>
</protein>
<organism evidence="1 2">
    <name type="scientific">Populus alba</name>
    <name type="common">White poplar</name>
    <dbReference type="NCBI Taxonomy" id="43335"/>
    <lineage>
        <taxon>Eukaryota</taxon>
        <taxon>Viridiplantae</taxon>
        <taxon>Streptophyta</taxon>
        <taxon>Embryophyta</taxon>
        <taxon>Tracheophyta</taxon>
        <taxon>Spermatophyta</taxon>
        <taxon>Magnoliopsida</taxon>
        <taxon>eudicotyledons</taxon>
        <taxon>Gunneridae</taxon>
        <taxon>Pentapetalae</taxon>
        <taxon>rosids</taxon>
        <taxon>fabids</taxon>
        <taxon>Malpighiales</taxon>
        <taxon>Salicaceae</taxon>
        <taxon>Saliceae</taxon>
        <taxon>Populus</taxon>
    </lineage>
</organism>
<evidence type="ECO:0000313" key="2">
    <source>
        <dbReference type="Proteomes" id="UP000309997"/>
    </source>
</evidence>
<dbReference type="EMBL" id="RCHU02000007">
    <property type="protein sequence ID" value="KAL3583641.1"/>
    <property type="molecule type" value="Genomic_DNA"/>
</dbReference>
<proteinExistence type="predicted"/>
<accession>A0ACC4C023</accession>
<name>A0ACC4C023_POPAL</name>
<comment type="caution">
    <text evidence="1">The sequence shown here is derived from an EMBL/GenBank/DDBJ whole genome shotgun (WGS) entry which is preliminary data.</text>
</comment>